<gene>
    <name evidence="2" type="ORF">DASC09_013100</name>
</gene>
<comment type="caution">
    <text evidence="2">The sequence shown here is derived from an EMBL/GenBank/DDBJ whole genome shotgun (WGS) entry which is preliminary data.</text>
</comment>
<dbReference type="RefSeq" id="XP_064850985.1">
    <property type="nucleotide sequence ID" value="XM_064994913.1"/>
</dbReference>
<feature type="region of interest" description="Disordered" evidence="1">
    <location>
        <begin position="144"/>
        <end position="166"/>
    </location>
</feature>
<sequence>MDSIGRAFFESTTLSNSEVDGPLQNYHHKSRNYIERNNTHKRFKILSSSTRYSIQGPQSSGPLAASTQAEIESQSTQSSERSHVISELDQDIGYTIESNAMYEQAPSTEEEQVMRSMGPFSKFYYKLTRRLLKKPRSDNDLLYDEHQSYQASPVSEAGPSKLSFRRGDRTITNEGKKIINGTPSNAIIEAETHLAAFQHSLQRKIDVSRSLYQPRRHIHGHHRLASLFSYRRRGVTYANEDTISEHIHETTQVNGPSSSLPVNMDGAMFTNNMETQQIGDEYDESEDFNEILGSEEGSEISEQRLYFCRMFSPTQLFRNIKSIRISKDPSRSEIPDFGVIADEAPLSNDTLGEHTEINVDANHRPFVSTRLHSSRERTRDERSNRPALDDEEPEDHEESARNSSRRFETSHEVFQPSTNSIRIRIDDIRDAQDTSVQISRVSDFKILEDTIYLEEPGKDLELTYSRSFRNFVKRLKFNGADQPVITSNPRVDRINDWSIMLGLGSEKQGGTSSNYGVG</sequence>
<reference evidence="2 3" key="1">
    <citation type="journal article" date="2023" name="Elife">
        <title>Identification of key yeast species and microbe-microbe interactions impacting larval growth of Drosophila in the wild.</title>
        <authorList>
            <person name="Mure A."/>
            <person name="Sugiura Y."/>
            <person name="Maeda R."/>
            <person name="Honda K."/>
            <person name="Sakurai N."/>
            <person name="Takahashi Y."/>
            <person name="Watada M."/>
            <person name="Katoh T."/>
            <person name="Gotoh A."/>
            <person name="Gotoh Y."/>
            <person name="Taniguchi I."/>
            <person name="Nakamura K."/>
            <person name="Hayashi T."/>
            <person name="Katayama T."/>
            <person name="Uemura T."/>
            <person name="Hattori Y."/>
        </authorList>
    </citation>
    <scope>NUCLEOTIDE SEQUENCE [LARGE SCALE GENOMIC DNA]</scope>
    <source>
        <strain evidence="2 3">SC-9</strain>
    </source>
</reference>
<evidence type="ECO:0000313" key="2">
    <source>
        <dbReference type="EMBL" id="GMM33985.1"/>
    </source>
</evidence>
<dbReference type="GeneID" id="90071964"/>
<protein>
    <submittedName>
        <fullName evidence="2">Uncharacterized protein</fullName>
    </submittedName>
</protein>
<organism evidence="2 3">
    <name type="scientific">Saccharomycopsis crataegensis</name>
    <dbReference type="NCBI Taxonomy" id="43959"/>
    <lineage>
        <taxon>Eukaryota</taxon>
        <taxon>Fungi</taxon>
        <taxon>Dikarya</taxon>
        <taxon>Ascomycota</taxon>
        <taxon>Saccharomycotina</taxon>
        <taxon>Saccharomycetes</taxon>
        <taxon>Saccharomycopsidaceae</taxon>
        <taxon>Saccharomycopsis</taxon>
    </lineage>
</organism>
<evidence type="ECO:0000256" key="1">
    <source>
        <dbReference type="SAM" id="MobiDB-lite"/>
    </source>
</evidence>
<feature type="compositionally biased region" description="Basic and acidic residues" evidence="1">
    <location>
        <begin position="373"/>
        <end position="388"/>
    </location>
</feature>
<evidence type="ECO:0000313" key="3">
    <source>
        <dbReference type="Proteomes" id="UP001360560"/>
    </source>
</evidence>
<dbReference type="EMBL" id="BTFZ01000002">
    <property type="protein sequence ID" value="GMM33985.1"/>
    <property type="molecule type" value="Genomic_DNA"/>
</dbReference>
<accession>A0AAV5QGC3</accession>
<keyword evidence="3" id="KW-1185">Reference proteome</keyword>
<dbReference type="AlphaFoldDB" id="A0AAV5QGC3"/>
<dbReference type="Proteomes" id="UP001360560">
    <property type="component" value="Unassembled WGS sequence"/>
</dbReference>
<name>A0AAV5QGC3_9ASCO</name>
<feature type="region of interest" description="Disordered" evidence="1">
    <location>
        <begin position="356"/>
        <end position="413"/>
    </location>
</feature>
<proteinExistence type="predicted"/>